<evidence type="ECO:0000313" key="3">
    <source>
        <dbReference type="Proteomes" id="UP001209570"/>
    </source>
</evidence>
<dbReference type="SUPFAM" id="SSF53335">
    <property type="entry name" value="S-adenosyl-L-methionine-dependent methyltransferases"/>
    <property type="match status" value="1"/>
</dbReference>
<dbReference type="EMBL" id="JAKCXM010000010">
    <property type="protein sequence ID" value="KAJ0408614.1"/>
    <property type="molecule type" value="Genomic_DNA"/>
</dbReference>
<evidence type="ECO:0000256" key="1">
    <source>
        <dbReference type="SAM" id="SignalP"/>
    </source>
</evidence>
<dbReference type="AlphaFoldDB" id="A0AAD5LPG6"/>
<accession>A0AAD5LPG6</accession>
<reference evidence="2" key="1">
    <citation type="submission" date="2021-12" db="EMBL/GenBank/DDBJ databases">
        <title>Prjna785345.</title>
        <authorList>
            <person name="Rujirawat T."/>
            <person name="Krajaejun T."/>
        </authorList>
    </citation>
    <scope>NUCLEOTIDE SEQUENCE</scope>
    <source>
        <strain evidence="2">Pi057C3</strain>
    </source>
</reference>
<protein>
    <recommendedName>
        <fullName evidence="4">Methyltransferase domain-containing protein</fullName>
    </recommendedName>
</protein>
<dbReference type="InterPro" id="IPR029063">
    <property type="entry name" value="SAM-dependent_MTases_sf"/>
</dbReference>
<evidence type="ECO:0008006" key="4">
    <source>
        <dbReference type="Google" id="ProtNLM"/>
    </source>
</evidence>
<dbReference type="Gene3D" id="3.40.50.150">
    <property type="entry name" value="Vaccinia Virus protein VP39"/>
    <property type="match status" value="1"/>
</dbReference>
<sequence>MPVGGIPTLLLPTLVLVLLLAMSTTTAATEDALFRWIDAQEAHQERPWGRVLDAGTGRHSLRWLTALSAATEIVAVTGEAALAVELQAEFGAAAKAPLHVHAGNWVDDAFLQREQAQGFDVIVADYLVGSIDGFAPYYQDEIFSRLRRLVAPRGRLYVVGLEPLSTASAPSCCGAGAKLVQRMAQLRDASILLAGRRCYREFPLSWTRRQLEKSDWRVGDTLQLTNVYRRDTIVRQLEVARRQLKWFPDEALAGTMREAIDRFEKEVGDVLSATADGKIPFGFDYVVAAIARDGGGQCEAAKDVTSSVP</sequence>
<gene>
    <name evidence="2" type="ORF">P43SY_008961</name>
</gene>
<name>A0AAD5LPG6_PYTIN</name>
<comment type="caution">
    <text evidence="2">The sequence shown here is derived from an EMBL/GenBank/DDBJ whole genome shotgun (WGS) entry which is preliminary data.</text>
</comment>
<keyword evidence="1" id="KW-0732">Signal</keyword>
<evidence type="ECO:0000313" key="2">
    <source>
        <dbReference type="EMBL" id="KAJ0408614.1"/>
    </source>
</evidence>
<proteinExistence type="predicted"/>
<keyword evidence="3" id="KW-1185">Reference proteome</keyword>
<organism evidence="2 3">
    <name type="scientific">Pythium insidiosum</name>
    <name type="common">Pythiosis disease agent</name>
    <dbReference type="NCBI Taxonomy" id="114742"/>
    <lineage>
        <taxon>Eukaryota</taxon>
        <taxon>Sar</taxon>
        <taxon>Stramenopiles</taxon>
        <taxon>Oomycota</taxon>
        <taxon>Peronosporomycetes</taxon>
        <taxon>Pythiales</taxon>
        <taxon>Pythiaceae</taxon>
        <taxon>Pythium</taxon>
    </lineage>
</organism>
<dbReference type="CDD" id="cd02440">
    <property type="entry name" value="AdoMet_MTases"/>
    <property type="match status" value="1"/>
</dbReference>
<feature type="chain" id="PRO_5042234145" description="Methyltransferase domain-containing protein" evidence="1">
    <location>
        <begin position="29"/>
        <end position="309"/>
    </location>
</feature>
<feature type="signal peptide" evidence="1">
    <location>
        <begin position="1"/>
        <end position="28"/>
    </location>
</feature>
<dbReference type="Proteomes" id="UP001209570">
    <property type="component" value="Unassembled WGS sequence"/>
</dbReference>